<evidence type="ECO:0000256" key="1">
    <source>
        <dbReference type="ARBA" id="ARBA00004442"/>
    </source>
</evidence>
<feature type="domain" description="OmpA-like" evidence="6">
    <location>
        <begin position="1"/>
        <end position="99"/>
    </location>
</feature>
<proteinExistence type="predicted"/>
<evidence type="ECO:0000256" key="5">
    <source>
        <dbReference type="SAM" id="MobiDB-lite"/>
    </source>
</evidence>
<accession>A0A7X7R9P5</accession>
<dbReference type="InterPro" id="IPR006664">
    <property type="entry name" value="OMP_bac"/>
</dbReference>
<comment type="subcellular location">
    <subcellularLocation>
        <location evidence="1">Cell outer membrane</location>
    </subcellularLocation>
</comment>
<protein>
    <submittedName>
        <fullName evidence="7">OmpA family protein</fullName>
    </submittedName>
</protein>
<feature type="region of interest" description="Disordered" evidence="5">
    <location>
        <begin position="80"/>
        <end position="99"/>
    </location>
</feature>
<evidence type="ECO:0000313" key="8">
    <source>
        <dbReference type="Proteomes" id="UP000536534"/>
    </source>
</evidence>
<organism evidence="7 8">
    <name type="scientific">Thauera phenolivorans</name>
    <dbReference type="NCBI Taxonomy" id="1792543"/>
    <lineage>
        <taxon>Bacteria</taxon>
        <taxon>Pseudomonadati</taxon>
        <taxon>Pseudomonadota</taxon>
        <taxon>Betaproteobacteria</taxon>
        <taxon>Rhodocyclales</taxon>
        <taxon>Zoogloeaceae</taxon>
        <taxon>Thauera</taxon>
    </lineage>
</organism>
<dbReference type="InterPro" id="IPR006665">
    <property type="entry name" value="OmpA-like"/>
</dbReference>
<dbReference type="PANTHER" id="PTHR30329">
    <property type="entry name" value="STATOR ELEMENT OF FLAGELLAR MOTOR COMPLEX"/>
    <property type="match status" value="1"/>
</dbReference>
<dbReference type="PANTHER" id="PTHR30329:SF21">
    <property type="entry name" value="LIPOPROTEIN YIAD-RELATED"/>
    <property type="match status" value="1"/>
</dbReference>
<dbReference type="InterPro" id="IPR036737">
    <property type="entry name" value="OmpA-like_sf"/>
</dbReference>
<evidence type="ECO:0000256" key="4">
    <source>
        <dbReference type="PROSITE-ProRule" id="PRU00473"/>
    </source>
</evidence>
<dbReference type="InterPro" id="IPR050330">
    <property type="entry name" value="Bact_OuterMem_StrucFunc"/>
</dbReference>
<gene>
    <name evidence="7" type="ORF">GX576_15700</name>
</gene>
<name>A0A7X7R9P5_9RHOO</name>
<evidence type="ECO:0000313" key="7">
    <source>
        <dbReference type="EMBL" id="NLF55811.1"/>
    </source>
</evidence>
<dbReference type="Gene3D" id="3.30.1330.60">
    <property type="entry name" value="OmpA-like domain"/>
    <property type="match status" value="1"/>
</dbReference>
<evidence type="ECO:0000256" key="3">
    <source>
        <dbReference type="ARBA" id="ARBA00023237"/>
    </source>
</evidence>
<dbReference type="EMBL" id="JAAYYV010000453">
    <property type="protein sequence ID" value="NLF55811.1"/>
    <property type="molecule type" value="Genomic_DNA"/>
</dbReference>
<comment type="caution">
    <text evidence="7">The sequence shown here is derived from an EMBL/GenBank/DDBJ whole genome shotgun (WGS) entry which is preliminary data.</text>
</comment>
<dbReference type="PRINTS" id="PR01021">
    <property type="entry name" value="OMPADOMAIN"/>
</dbReference>
<dbReference type="GO" id="GO:0009279">
    <property type="term" value="C:cell outer membrane"/>
    <property type="evidence" value="ECO:0007669"/>
    <property type="project" value="UniProtKB-SubCell"/>
</dbReference>
<keyword evidence="2 4" id="KW-0472">Membrane</keyword>
<dbReference type="Pfam" id="PF00691">
    <property type="entry name" value="OmpA"/>
    <property type="match status" value="1"/>
</dbReference>
<sequence>MSNSGGSAVIGADGGRTIEAVGEMIRRDELEVSLTGYTDQTGDAAVNEALAKERATAVRDALKAAGVAEERMEMRPPMFIERGSAGGDAAARRVEINKQ</sequence>
<dbReference type="AlphaFoldDB" id="A0A7X7R9P5"/>
<dbReference type="Proteomes" id="UP000536534">
    <property type="component" value="Unassembled WGS sequence"/>
</dbReference>
<reference evidence="7 8" key="1">
    <citation type="journal article" date="2020" name="Biotechnol. Biofuels">
        <title>New insights from the biogas microbiome by comprehensive genome-resolved metagenomics of nearly 1600 species originating from multiple anaerobic digesters.</title>
        <authorList>
            <person name="Campanaro S."/>
            <person name="Treu L."/>
            <person name="Rodriguez-R L.M."/>
            <person name="Kovalovszki A."/>
            <person name="Ziels R.M."/>
            <person name="Maus I."/>
            <person name="Zhu X."/>
            <person name="Kougias P.G."/>
            <person name="Basile A."/>
            <person name="Luo G."/>
            <person name="Schluter A."/>
            <person name="Konstantinidis K.T."/>
            <person name="Angelidaki I."/>
        </authorList>
    </citation>
    <scope>NUCLEOTIDE SEQUENCE [LARGE SCALE GENOMIC DNA]</scope>
    <source>
        <strain evidence="7">AS06rmzACSIP_256</strain>
    </source>
</reference>
<feature type="compositionally biased region" description="Basic and acidic residues" evidence="5">
    <location>
        <begin position="90"/>
        <end position="99"/>
    </location>
</feature>
<dbReference type="SUPFAM" id="SSF103088">
    <property type="entry name" value="OmpA-like"/>
    <property type="match status" value="1"/>
</dbReference>
<evidence type="ECO:0000259" key="6">
    <source>
        <dbReference type="PROSITE" id="PS51123"/>
    </source>
</evidence>
<keyword evidence="3" id="KW-0998">Cell outer membrane</keyword>
<dbReference type="PROSITE" id="PS51123">
    <property type="entry name" value="OMPA_2"/>
    <property type="match status" value="1"/>
</dbReference>
<evidence type="ECO:0000256" key="2">
    <source>
        <dbReference type="ARBA" id="ARBA00023136"/>
    </source>
</evidence>